<gene>
    <name evidence="1" type="ORF">K504DRAFT_391589</name>
</gene>
<dbReference type="Pfam" id="PF13350">
    <property type="entry name" value="Y_phosphatase3"/>
    <property type="match status" value="1"/>
</dbReference>
<organism evidence="1 2">
    <name type="scientific">Pleomassaria siparia CBS 279.74</name>
    <dbReference type="NCBI Taxonomy" id="1314801"/>
    <lineage>
        <taxon>Eukaryota</taxon>
        <taxon>Fungi</taxon>
        <taxon>Dikarya</taxon>
        <taxon>Ascomycota</taxon>
        <taxon>Pezizomycotina</taxon>
        <taxon>Dothideomycetes</taxon>
        <taxon>Pleosporomycetidae</taxon>
        <taxon>Pleosporales</taxon>
        <taxon>Pleomassariaceae</taxon>
        <taxon>Pleomassaria</taxon>
    </lineage>
</organism>
<keyword evidence="2" id="KW-1185">Reference proteome</keyword>
<sequence length="341" mass="36636">MSSQLPQPPFFVVANINNLRDAALFPGGLKTTEKGKKIREGVLFRSAEVSKLDAAGWKAVKDIGVGRVFDLRSKPEVDKGWAGITGGDKGDGGDVRPGWIEVMEGAGVERDWVPVFEASDYSPERLAERYAKYMGEDVSGFVQAYQDILQNAGPSFRTILLYLASLPPPPSPPNPGSTASSPSAPADGALIHCTAGKDRTGIFFGLLFSFLGVDARLIAQEYHLTDLGLASIRDDVVGRLMLSSGFRKYMDSQMDGGEAVVGEQGGGEQGRGGEENIVPPEVLDKGRQAALRMVGASKETMLASLEMLESVFGGAERYMRDFCGLGDEDLDGLRRALVVRE</sequence>
<dbReference type="Gene3D" id="3.90.190.10">
    <property type="entry name" value="Protein tyrosine phosphatase superfamily"/>
    <property type="match status" value="1"/>
</dbReference>
<dbReference type="PROSITE" id="PS00383">
    <property type="entry name" value="TYR_PHOSPHATASE_1"/>
    <property type="match status" value="1"/>
</dbReference>
<dbReference type="AlphaFoldDB" id="A0A6G1JU04"/>
<dbReference type="Proteomes" id="UP000799428">
    <property type="component" value="Unassembled WGS sequence"/>
</dbReference>
<dbReference type="InterPro" id="IPR026893">
    <property type="entry name" value="Tyr/Ser_Pase_IphP-type"/>
</dbReference>
<dbReference type="OrthoDB" id="449382at2759"/>
<evidence type="ECO:0000313" key="1">
    <source>
        <dbReference type="EMBL" id="KAF2703762.1"/>
    </source>
</evidence>
<name>A0A6G1JU04_9PLEO</name>
<proteinExistence type="predicted"/>
<dbReference type="GO" id="GO:0004721">
    <property type="term" value="F:phosphoprotein phosphatase activity"/>
    <property type="evidence" value="ECO:0007669"/>
    <property type="project" value="InterPro"/>
</dbReference>
<evidence type="ECO:0008006" key="3">
    <source>
        <dbReference type="Google" id="ProtNLM"/>
    </source>
</evidence>
<protein>
    <recommendedName>
        <fullName evidence="3">Tyrosine specific protein phosphatases domain-containing protein</fullName>
    </recommendedName>
</protein>
<evidence type="ECO:0000313" key="2">
    <source>
        <dbReference type="Proteomes" id="UP000799428"/>
    </source>
</evidence>
<reference evidence="1" key="1">
    <citation type="journal article" date="2020" name="Stud. Mycol.">
        <title>101 Dothideomycetes genomes: a test case for predicting lifestyles and emergence of pathogens.</title>
        <authorList>
            <person name="Haridas S."/>
            <person name="Albert R."/>
            <person name="Binder M."/>
            <person name="Bloem J."/>
            <person name="Labutti K."/>
            <person name="Salamov A."/>
            <person name="Andreopoulos B."/>
            <person name="Baker S."/>
            <person name="Barry K."/>
            <person name="Bills G."/>
            <person name="Bluhm B."/>
            <person name="Cannon C."/>
            <person name="Castanera R."/>
            <person name="Culley D."/>
            <person name="Daum C."/>
            <person name="Ezra D."/>
            <person name="Gonzalez J."/>
            <person name="Henrissat B."/>
            <person name="Kuo A."/>
            <person name="Liang C."/>
            <person name="Lipzen A."/>
            <person name="Lutzoni F."/>
            <person name="Magnuson J."/>
            <person name="Mondo S."/>
            <person name="Nolan M."/>
            <person name="Ohm R."/>
            <person name="Pangilinan J."/>
            <person name="Park H.-J."/>
            <person name="Ramirez L."/>
            <person name="Alfaro M."/>
            <person name="Sun H."/>
            <person name="Tritt A."/>
            <person name="Yoshinaga Y."/>
            <person name="Zwiers L.-H."/>
            <person name="Turgeon B."/>
            <person name="Goodwin S."/>
            <person name="Spatafora J."/>
            <person name="Crous P."/>
            <person name="Grigoriev I."/>
        </authorList>
    </citation>
    <scope>NUCLEOTIDE SEQUENCE</scope>
    <source>
        <strain evidence="1">CBS 279.74</strain>
    </source>
</reference>
<dbReference type="InterPro" id="IPR029021">
    <property type="entry name" value="Prot-tyrosine_phosphatase-like"/>
</dbReference>
<accession>A0A6G1JU04</accession>
<dbReference type="EMBL" id="MU005785">
    <property type="protein sequence ID" value="KAF2703762.1"/>
    <property type="molecule type" value="Genomic_DNA"/>
</dbReference>
<dbReference type="SUPFAM" id="SSF52799">
    <property type="entry name" value="(Phosphotyrosine protein) phosphatases II"/>
    <property type="match status" value="1"/>
</dbReference>
<dbReference type="InterPro" id="IPR016130">
    <property type="entry name" value="Tyr_Pase_AS"/>
</dbReference>